<dbReference type="OrthoDB" id="9785707at2"/>
<sequence>MENRSVLIGLHGITGVGWKTIDLLVRSCSDLKDLLLWSAGDYARLGIPAARIQRLIDELTPFKIEASLEKYESLGIGILTRFDPGYPRLLEETAQPPWVLYCRGRQEVLQRPTLGVVGTRTPTAYGRKAARELSMALSAAGFVVVSGLARGIDAEAHHGAKDGAGGTIAVLGVPPDRIYPPEHTRLHEEIIASGGLVVSEYPLGTVPHPGLFPLRNRVIAGLSLGVIVVEAAERSGSLITADLALEESRDVFAVPGPIHSPKSRGALSLIKQGAKMVTDPRDIYEEYMHLLSTLSGQMGGSVQPGTLPSPEQQLTEDEVILYRLLSSVPVPIDVLLEQTQFTFGHLHSVLLSLLLKNNSSS</sequence>
<dbReference type="InterPro" id="IPR041614">
    <property type="entry name" value="DprA_WH"/>
</dbReference>
<dbReference type="Gene3D" id="1.10.10.10">
    <property type="entry name" value="Winged helix-like DNA-binding domain superfamily/Winged helix DNA-binding domain"/>
    <property type="match status" value="1"/>
</dbReference>
<evidence type="ECO:0000313" key="7">
    <source>
        <dbReference type="Proteomes" id="UP001527202"/>
    </source>
</evidence>
<dbReference type="InterPro" id="IPR057666">
    <property type="entry name" value="DrpA_SLOG"/>
</dbReference>
<feature type="domain" description="DprA winged helix" evidence="3">
    <location>
        <begin position="308"/>
        <end position="356"/>
    </location>
</feature>
<reference evidence="5 6" key="1">
    <citation type="submission" date="2018-01" db="EMBL/GenBank/DDBJ databases">
        <title>The whole genome sequencing and assembly of Paenibacillus chitinolyticus KCCM 41400 strain.</title>
        <authorList>
            <person name="Kim J.-Y."/>
            <person name="Park M.-K."/>
            <person name="Lee Y.-J."/>
            <person name="Yi H."/>
            <person name="Bahn Y.-S."/>
            <person name="Kim J.F."/>
            <person name="Lee D.-W."/>
        </authorList>
    </citation>
    <scope>NUCLEOTIDE SEQUENCE [LARGE SCALE GENOMIC DNA]</scope>
    <source>
        <strain evidence="5 6">KCCM 41400</strain>
    </source>
</reference>
<dbReference type="InterPro" id="IPR003488">
    <property type="entry name" value="DprA"/>
</dbReference>
<dbReference type="EMBL" id="CP026520">
    <property type="protein sequence ID" value="QAV20151.1"/>
    <property type="molecule type" value="Genomic_DNA"/>
</dbReference>
<evidence type="ECO:0000256" key="1">
    <source>
        <dbReference type="ARBA" id="ARBA00006525"/>
    </source>
</evidence>
<evidence type="ECO:0000259" key="2">
    <source>
        <dbReference type="Pfam" id="PF02481"/>
    </source>
</evidence>
<name>A0A410X0Y8_9BACL</name>
<evidence type="ECO:0000259" key="3">
    <source>
        <dbReference type="Pfam" id="PF17782"/>
    </source>
</evidence>
<evidence type="ECO:0000313" key="4">
    <source>
        <dbReference type="EMBL" id="MCY9599673.1"/>
    </source>
</evidence>
<dbReference type="Proteomes" id="UP000288943">
    <property type="component" value="Chromosome"/>
</dbReference>
<dbReference type="InterPro" id="IPR036388">
    <property type="entry name" value="WH-like_DNA-bd_sf"/>
</dbReference>
<dbReference type="Proteomes" id="UP001527202">
    <property type="component" value="Unassembled WGS sequence"/>
</dbReference>
<dbReference type="PANTHER" id="PTHR43022">
    <property type="entry name" value="PROTEIN SMF"/>
    <property type="match status" value="1"/>
</dbReference>
<reference evidence="4 7" key="2">
    <citation type="submission" date="2022-05" db="EMBL/GenBank/DDBJ databases">
        <title>Genome Sequencing of Bee-Associated Microbes.</title>
        <authorList>
            <person name="Dunlap C."/>
        </authorList>
    </citation>
    <scope>NUCLEOTIDE SEQUENCE [LARGE SCALE GENOMIC DNA]</scope>
    <source>
        <strain evidence="4 7">NRRL B-23120</strain>
    </source>
</reference>
<gene>
    <name evidence="5" type="primary">dprA</name>
    <name evidence="4" type="ORF">M5X16_28410</name>
    <name evidence="5" type="ORF">PC41400_21775</name>
</gene>
<dbReference type="PANTHER" id="PTHR43022:SF1">
    <property type="entry name" value="PROTEIN SMF"/>
    <property type="match status" value="1"/>
</dbReference>
<protein>
    <submittedName>
        <fullName evidence="4">DNA-processing protein DprA</fullName>
    </submittedName>
    <submittedName>
        <fullName evidence="5">DNA-protecting protein DprA</fullName>
    </submittedName>
</protein>
<dbReference type="SUPFAM" id="SSF102405">
    <property type="entry name" value="MCP/YpsA-like"/>
    <property type="match status" value="1"/>
</dbReference>
<feature type="domain" description="Smf/DprA SLOG" evidence="2">
    <location>
        <begin position="78"/>
        <end position="287"/>
    </location>
</feature>
<dbReference type="Gene3D" id="3.40.50.450">
    <property type="match status" value="1"/>
</dbReference>
<evidence type="ECO:0000313" key="5">
    <source>
        <dbReference type="EMBL" id="QAV20151.1"/>
    </source>
</evidence>
<comment type="similarity">
    <text evidence="1">Belongs to the DprA/Smf family.</text>
</comment>
<organism evidence="5 6">
    <name type="scientific">Paenibacillus chitinolyticus</name>
    <dbReference type="NCBI Taxonomy" id="79263"/>
    <lineage>
        <taxon>Bacteria</taxon>
        <taxon>Bacillati</taxon>
        <taxon>Bacillota</taxon>
        <taxon>Bacilli</taxon>
        <taxon>Bacillales</taxon>
        <taxon>Paenibacillaceae</taxon>
        <taxon>Paenibacillus</taxon>
    </lineage>
</organism>
<proteinExistence type="inferred from homology"/>
<dbReference type="EMBL" id="JAMDMJ010000054">
    <property type="protein sequence ID" value="MCY9599673.1"/>
    <property type="molecule type" value="Genomic_DNA"/>
</dbReference>
<keyword evidence="7" id="KW-1185">Reference proteome</keyword>
<evidence type="ECO:0000313" key="6">
    <source>
        <dbReference type="Proteomes" id="UP000288943"/>
    </source>
</evidence>
<dbReference type="GO" id="GO:0009294">
    <property type="term" value="P:DNA-mediated transformation"/>
    <property type="evidence" value="ECO:0007669"/>
    <property type="project" value="InterPro"/>
</dbReference>
<accession>A0A410X0Y8</accession>
<dbReference type="NCBIfam" id="TIGR00732">
    <property type="entry name" value="dprA"/>
    <property type="match status" value="1"/>
</dbReference>
<dbReference type="AlphaFoldDB" id="A0A410X0Y8"/>
<dbReference type="GeneID" id="95377424"/>
<dbReference type="Pfam" id="PF17782">
    <property type="entry name" value="WHD_DprA"/>
    <property type="match status" value="1"/>
</dbReference>
<dbReference type="RefSeq" id="WP_042232875.1">
    <property type="nucleotide sequence ID" value="NZ_CP026520.1"/>
</dbReference>
<dbReference type="KEGG" id="pchi:PC41400_21775"/>
<dbReference type="Pfam" id="PF02481">
    <property type="entry name" value="DNA_processg_A"/>
    <property type="match status" value="1"/>
</dbReference>